<evidence type="ECO:0000256" key="1">
    <source>
        <dbReference type="ARBA" id="ARBA00004442"/>
    </source>
</evidence>
<dbReference type="KEGG" id="bbae:FRD01_03545"/>
<dbReference type="CDD" id="cd07185">
    <property type="entry name" value="OmpA_C-like"/>
    <property type="match status" value="1"/>
</dbReference>
<proteinExistence type="predicted"/>
<dbReference type="PANTHER" id="PTHR30329:SF21">
    <property type="entry name" value="LIPOPROTEIN YIAD-RELATED"/>
    <property type="match status" value="1"/>
</dbReference>
<keyword evidence="3" id="KW-0998">Cell outer membrane</keyword>
<dbReference type="EMBL" id="CP042467">
    <property type="protein sequence ID" value="QED26343.1"/>
    <property type="molecule type" value="Genomic_DNA"/>
</dbReference>
<dbReference type="PROSITE" id="PS51123">
    <property type="entry name" value="OMPA_2"/>
    <property type="match status" value="1"/>
</dbReference>
<protein>
    <submittedName>
        <fullName evidence="6">OmpA family protein</fullName>
    </submittedName>
</protein>
<dbReference type="InterPro" id="IPR006665">
    <property type="entry name" value="OmpA-like"/>
</dbReference>
<dbReference type="NCBIfam" id="TIGR04201">
    <property type="entry name" value="Myxo_Cys_RPT"/>
    <property type="match status" value="1"/>
</dbReference>
<gene>
    <name evidence="6" type="ORF">FRD01_03545</name>
</gene>
<evidence type="ECO:0000313" key="7">
    <source>
        <dbReference type="Proteomes" id="UP000321595"/>
    </source>
</evidence>
<keyword evidence="2 4" id="KW-0472">Membrane</keyword>
<dbReference type="InterPro" id="IPR006664">
    <property type="entry name" value="OMP_bac"/>
</dbReference>
<dbReference type="PRINTS" id="PR01021">
    <property type="entry name" value="OMPADOMAIN"/>
</dbReference>
<sequence>MSFRNILMSLASVTLATVLVGCGPEYPKCDNDDDCASSERGKAEGKTFCLNGLCQQCKEDSHCGDASLECVAGSCEQIPGFCSSTSDCPGNQKCRGNRCGAECESNDECADGQECQGGSCVAKSECTADADCSDGQVCESGRCVSPSACQLDTVYFGYDDASVDGDARSTLQRNAECIKSRNLSVTIEGHCDERGTSEYNIALGERRARNASEYLRSLGVARDKVNTLSYGEERLVRECGEEGPESCHRMNRRAEMSIR</sequence>
<dbReference type="Gene3D" id="3.30.1330.60">
    <property type="entry name" value="OmpA-like domain"/>
    <property type="match status" value="1"/>
</dbReference>
<evidence type="ECO:0000256" key="4">
    <source>
        <dbReference type="PROSITE-ProRule" id="PRU00473"/>
    </source>
</evidence>
<organism evidence="6 7">
    <name type="scientific">Microvenator marinus</name>
    <dbReference type="NCBI Taxonomy" id="2600177"/>
    <lineage>
        <taxon>Bacteria</taxon>
        <taxon>Deltaproteobacteria</taxon>
        <taxon>Bradymonadales</taxon>
        <taxon>Microvenatoraceae</taxon>
        <taxon>Microvenator</taxon>
    </lineage>
</organism>
<dbReference type="PANTHER" id="PTHR30329">
    <property type="entry name" value="STATOR ELEMENT OF FLAGELLAR MOTOR COMPLEX"/>
    <property type="match status" value="1"/>
</dbReference>
<reference evidence="6 7" key="1">
    <citation type="submission" date="2019-08" db="EMBL/GenBank/DDBJ databases">
        <authorList>
            <person name="Liang Q."/>
        </authorList>
    </citation>
    <scope>NUCLEOTIDE SEQUENCE [LARGE SCALE GENOMIC DNA]</scope>
    <source>
        <strain evidence="6 7">V1718</strain>
    </source>
</reference>
<feature type="domain" description="OmpA-like" evidence="5">
    <location>
        <begin position="144"/>
        <end position="259"/>
    </location>
</feature>
<dbReference type="AlphaFoldDB" id="A0A5B8XQK2"/>
<dbReference type="InterPro" id="IPR026435">
    <property type="entry name" value="Myxo_Cys_rpt"/>
</dbReference>
<comment type="subcellular location">
    <subcellularLocation>
        <location evidence="1">Cell outer membrane</location>
    </subcellularLocation>
</comment>
<dbReference type="InterPro" id="IPR036737">
    <property type="entry name" value="OmpA-like_sf"/>
</dbReference>
<dbReference type="InterPro" id="IPR050330">
    <property type="entry name" value="Bact_OuterMem_StrucFunc"/>
</dbReference>
<dbReference type="PROSITE" id="PS51257">
    <property type="entry name" value="PROKAR_LIPOPROTEIN"/>
    <property type="match status" value="1"/>
</dbReference>
<name>A0A5B8XQK2_9DELT</name>
<accession>A0A5B8XQK2</accession>
<dbReference type="OrthoDB" id="9809164at2"/>
<keyword evidence="7" id="KW-1185">Reference proteome</keyword>
<dbReference type="RefSeq" id="WP_146957708.1">
    <property type="nucleotide sequence ID" value="NZ_CP042467.1"/>
</dbReference>
<evidence type="ECO:0000259" key="5">
    <source>
        <dbReference type="PROSITE" id="PS51123"/>
    </source>
</evidence>
<dbReference type="GO" id="GO:0009279">
    <property type="term" value="C:cell outer membrane"/>
    <property type="evidence" value="ECO:0007669"/>
    <property type="project" value="UniProtKB-SubCell"/>
</dbReference>
<dbReference type="Proteomes" id="UP000321595">
    <property type="component" value="Chromosome"/>
</dbReference>
<evidence type="ECO:0000256" key="2">
    <source>
        <dbReference type="ARBA" id="ARBA00023136"/>
    </source>
</evidence>
<dbReference type="SUPFAM" id="SSF103088">
    <property type="entry name" value="OmpA-like"/>
    <property type="match status" value="1"/>
</dbReference>
<evidence type="ECO:0000256" key="3">
    <source>
        <dbReference type="ARBA" id="ARBA00023237"/>
    </source>
</evidence>
<dbReference type="Pfam" id="PF00691">
    <property type="entry name" value="OmpA"/>
    <property type="match status" value="1"/>
</dbReference>
<evidence type="ECO:0000313" key="6">
    <source>
        <dbReference type="EMBL" id="QED26343.1"/>
    </source>
</evidence>